<evidence type="ECO:0000256" key="1">
    <source>
        <dbReference type="SAM" id="Phobius"/>
    </source>
</evidence>
<evidence type="ECO:0000313" key="3">
    <source>
        <dbReference type="Proteomes" id="UP000228945"/>
    </source>
</evidence>
<keyword evidence="1" id="KW-1133">Transmembrane helix</keyword>
<reference evidence="2 3" key="1">
    <citation type="submission" date="2017-10" db="EMBL/GenBank/DDBJ databases">
        <title>Genome sequence of Caulobacter mirabilis FWC38.</title>
        <authorList>
            <person name="Fiebig A."/>
            <person name="Crosson S."/>
        </authorList>
    </citation>
    <scope>NUCLEOTIDE SEQUENCE [LARGE SCALE GENOMIC DNA]</scope>
    <source>
        <strain evidence="2 3">FWC 38</strain>
    </source>
</reference>
<name>A0A2D2ATI8_9CAUL</name>
<keyword evidence="1" id="KW-0812">Transmembrane</keyword>
<feature type="transmembrane region" description="Helical" evidence="1">
    <location>
        <begin position="111"/>
        <end position="133"/>
    </location>
</feature>
<feature type="transmembrane region" description="Helical" evidence="1">
    <location>
        <begin position="82"/>
        <end position="105"/>
    </location>
</feature>
<dbReference type="Proteomes" id="UP000228945">
    <property type="component" value="Chromosome"/>
</dbReference>
<dbReference type="KEGG" id="cmb:CSW64_02220"/>
<sequence>MGAVSKFRDSLPTLVKIIQTVAGTALVAGVIWTIPSTNALVDPVRVLYRGLILVGLVLGGAFLAFTLWARWKAKNREKPARLPTLLLVNAMLCVLLCANGLAWFFGVHESSARVVVGGICLAALAVALLWSTLRALARLGRQERPA</sequence>
<gene>
    <name evidence="2" type="ORF">CSW64_02220</name>
</gene>
<accession>A0A2D2ATI8</accession>
<protein>
    <submittedName>
        <fullName evidence="2">Uncharacterized protein</fullName>
    </submittedName>
</protein>
<feature type="transmembrane region" description="Helical" evidence="1">
    <location>
        <begin position="46"/>
        <end position="70"/>
    </location>
</feature>
<keyword evidence="3" id="KW-1185">Reference proteome</keyword>
<dbReference type="EMBL" id="CP024201">
    <property type="protein sequence ID" value="ATQ41311.1"/>
    <property type="molecule type" value="Genomic_DNA"/>
</dbReference>
<keyword evidence="1" id="KW-0472">Membrane</keyword>
<evidence type="ECO:0000313" key="2">
    <source>
        <dbReference type="EMBL" id="ATQ41311.1"/>
    </source>
</evidence>
<dbReference type="AlphaFoldDB" id="A0A2D2ATI8"/>
<feature type="transmembrane region" description="Helical" evidence="1">
    <location>
        <begin position="14"/>
        <end position="34"/>
    </location>
</feature>
<organism evidence="2 3">
    <name type="scientific">Caulobacter mirabilis</name>
    <dbReference type="NCBI Taxonomy" id="69666"/>
    <lineage>
        <taxon>Bacteria</taxon>
        <taxon>Pseudomonadati</taxon>
        <taxon>Pseudomonadota</taxon>
        <taxon>Alphaproteobacteria</taxon>
        <taxon>Caulobacterales</taxon>
        <taxon>Caulobacteraceae</taxon>
        <taxon>Caulobacter</taxon>
    </lineage>
</organism>
<proteinExistence type="predicted"/>